<evidence type="ECO:0000259" key="1">
    <source>
        <dbReference type="Pfam" id="PF09537"/>
    </source>
</evidence>
<dbReference type="Pfam" id="PF09537">
    <property type="entry name" value="DUF2383"/>
    <property type="match status" value="1"/>
</dbReference>
<gene>
    <name evidence="2" type="ORF">ACFFVB_12215</name>
</gene>
<dbReference type="InterPro" id="IPR009078">
    <property type="entry name" value="Ferritin-like_SF"/>
</dbReference>
<protein>
    <submittedName>
        <fullName evidence="2">PA2169 family four-helix-bundle protein</fullName>
    </submittedName>
</protein>
<comment type="caution">
    <text evidence="2">The sequence shown here is derived from an EMBL/GenBank/DDBJ whole genome shotgun (WGS) entry which is preliminary data.</text>
</comment>
<dbReference type="RefSeq" id="WP_382383154.1">
    <property type="nucleotide sequence ID" value="NZ_JBHMEZ010000012.1"/>
</dbReference>
<reference evidence="2 3" key="1">
    <citation type="submission" date="2024-09" db="EMBL/GenBank/DDBJ databases">
        <authorList>
            <person name="Sun Q."/>
            <person name="Mori K."/>
        </authorList>
    </citation>
    <scope>NUCLEOTIDE SEQUENCE [LARGE SCALE GENOMIC DNA]</scope>
    <source>
        <strain evidence="2 3">CECT 8286</strain>
    </source>
</reference>
<dbReference type="NCBIfam" id="TIGR02284">
    <property type="entry name" value="PA2169 family four-helix-bundle protein"/>
    <property type="match status" value="1"/>
</dbReference>
<dbReference type="Gene3D" id="1.20.1260.10">
    <property type="match status" value="1"/>
</dbReference>
<accession>A0ABV5F321</accession>
<organism evidence="2 3">
    <name type="scientific">Formosa undariae</name>
    <dbReference type="NCBI Taxonomy" id="1325436"/>
    <lineage>
        <taxon>Bacteria</taxon>
        <taxon>Pseudomonadati</taxon>
        <taxon>Bacteroidota</taxon>
        <taxon>Flavobacteriia</taxon>
        <taxon>Flavobacteriales</taxon>
        <taxon>Flavobacteriaceae</taxon>
        <taxon>Formosa</taxon>
    </lineage>
</organism>
<proteinExistence type="predicted"/>
<dbReference type="Proteomes" id="UP001589605">
    <property type="component" value="Unassembled WGS sequence"/>
</dbReference>
<dbReference type="InterPro" id="IPR019052">
    <property type="entry name" value="DUF2383"/>
</dbReference>
<evidence type="ECO:0000313" key="2">
    <source>
        <dbReference type="EMBL" id="MFB9053842.1"/>
    </source>
</evidence>
<dbReference type="InterPro" id="IPR012347">
    <property type="entry name" value="Ferritin-like"/>
</dbReference>
<dbReference type="InterPro" id="IPR016920">
    <property type="entry name" value="UCP029477"/>
</dbReference>
<dbReference type="EMBL" id="JBHMEZ010000012">
    <property type="protein sequence ID" value="MFB9053842.1"/>
    <property type="molecule type" value="Genomic_DNA"/>
</dbReference>
<sequence length="150" mass="17023">MKPFNENTENKLNDLVEKAYDAEKGFKKVAAHVDNPRLKTFFNEKALERSGYINELTSTLRAQGMNVTEDDGSVAGSLHRAWIDTKAFFSIDNDESMLEEVRTGEKAAVKDYEDVINNYELNPAVKNVLLKQKNAIELSSNKADYLEHIH</sequence>
<keyword evidence="3" id="KW-1185">Reference proteome</keyword>
<name>A0ABV5F321_9FLAO</name>
<dbReference type="SUPFAM" id="SSF47240">
    <property type="entry name" value="Ferritin-like"/>
    <property type="match status" value="1"/>
</dbReference>
<evidence type="ECO:0000313" key="3">
    <source>
        <dbReference type="Proteomes" id="UP001589605"/>
    </source>
</evidence>
<feature type="domain" description="DUF2383" evidence="1">
    <location>
        <begin position="8"/>
        <end position="117"/>
    </location>
</feature>
<dbReference type="InterPro" id="IPR011971">
    <property type="entry name" value="CHP02284"/>
</dbReference>
<dbReference type="PIRSF" id="PIRSF029477">
    <property type="entry name" value="UCP029477"/>
    <property type="match status" value="1"/>
</dbReference>